<dbReference type="EMBL" id="JADGJQ010000066">
    <property type="protein sequence ID" value="KAJ3174025.1"/>
    <property type="molecule type" value="Genomic_DNA"/>
</dbReference>
<feature type="domain" description="Helicase ATP-binding" evidence="8">
    <location>
        <begin position="150"/>
        <end position="315"/>
    </location>
</feature>
<dbReference type="InterPro" id="IPR001650">
    <property type="entry name" value="Helicase_C-like"/>
</dbReference>
<dbReference type="PROSITE" id="PS51192">
    <property type="entry name" value="HELICASE_ATP_BIND_1"/>
    <property type="match status" value="1"/>
</dbReference>
<dbReference type="InterPro" id="IPR014001">
    <property type="entry name" value="Helicase_ATP-bd"/>
</dbReference>
<evidence type="ECO:0000256" key="2">
    <source>
        <dbReference type="ARBA" id="ARBA00012552"/>
    </source>
</evidence>
<dbReference type="Pfam" id="PF00270">
    <property type="entry name" value="DEAD"/>
    <property type="match status" value="1"/>
</dbReference>
<dbReference type="PROSITE" id="PS00690">
    <property type="entry name" value="DEAH_ATP_HELICASE"/>
    <property type="match status" value="1"/>
</dbReference>
<protein>
    <recommendedName>
        <fullName evidence="2">RNA helicase</fullName>
        <ecNumber evidence="2">3.6.4.13</ecNumber>
    </recommendedName>
</protein>
<dbReference type="GO" id="GO:0016787">
    <property type="term" value="F:hydrolase activity"/>
    <property type="evidence" value="ECO:0007669"/>
    <property type="project" value="UniProtKB-KW"/>
</dbReference>
<dbReference type="InterPro" id="IPR007502">
    <property type="entry name" value="Helicase-assoc_dom"/>
</dbReference>
<evidence type="ECO:0000256" key="7">
    <source>
        <dbReference type="ARBA" id="ARBA00047984"/>
    </source>
</evidence>
<dbReference type="FunFam" id="3.40.50.300:FF:000578">
    <property type="entry name" value="probable ATP-dependent RNA helicase DHX35"/>
    <property type="match status" value="1"/>
</dbReference>
<dbReference type="Pfam" id="PF04408">
    <property type="entry name" value="WHD_HA2"/>
    <property type="match status" value="1"/>
</dbReference>
<dbReference type="CDD" id="cd17980">
    <property type="entry name" value="DEXHc_DHX35"/>
    <property type="match status" value="1"/>
</dbReference>
<dbReference type="Gene3D" id="3.40.50.300">
    <property type="entry name" value="P-loop containing nucleotide triphosphate hydrolases"/>
    <property type="match status" value="2"/>
</dbReference>
<keyword evidence="6" id="KW-0067">ATP-binding</keyword>
<evidence type="ECO:0000256" key="3">
    <source>
        <dbReference type="ARBA" id="ARBA00022741"/>
    </source>
</evidence>
<dbReference type="SMART" id="SM00487">
    <property type="entry name" value="DEXDc"/>
    <property type="match status" value="1"/>
</dbReference>
<evidence type="ECO:0000313" key="10">
    <source>
        <dbReference type="EMBL" id="KAJ3174025.1"/>
    </source>
</evidence>
<dbReference type="GO" id="GO:0005524">
    <property type="term" value="F:ATP binding"/>
    <property type="evidence" value="ECO:0007669"/>
    <property type="project" value="UniProtKB-KW"/>
</dbReference>
<dbReference type="GO" id="GO:0071013">
    <property type="term" value="C:catalytic step 2 spliceosome"/>
    <property type="evidence" value="ECO:0007669"/>
    <property type="project" value="TreeGrafter"/>
</dbReference>
<comment type="catalytic activity">
    <reaction evidence="7">
        <text>ATP + H2O = ADP + phosphate + H(+)</text>
        <dbReference type="Rhea" id="RHEA:13065"/>
        <dbReference type="ChEBI" id="CHEBI:15377"/>
        <dbReference type="ChEBI" id="CHEBI:15378"/>
        <dbReference type="ChEBI" id="CHEBI:30616"/>
        <dbReference type="ChEBI" id="CHEBI:43474"/>
        <dbReference type="ChEBI" id="CHEBI:456216"/>
        <dbReference type="EC" id="3.6.4.13"/>
    </reaction>
</comment>
<dbReference type="Pfam" id="PF07717">
    <property type="entry name" value="OB_NTP_bind"/>
    <property type="match status" value="1"/>
</dbReference>
<sequence length="774" mass="86679">MESQTLRTCLMVGVFGIWGEAQLGAWEEMLFEESLSPKATGRETGEGCLRKRPAAAPAFCLVNLAGLPFDGNGVLEGVHWTPPLNTYVRSSLLTQLTSQPGTVAPGSNVDRESEQEADRAVIAQYNSNEGLPLAQQRLKLPIYKNRNHILYLLEKCQVVVIVAPTGSGKTTQLPQYLHEAGWTADGRVVACTQPRRVAATTVAMRVADEMGVVLGQQVGYTIRFDDCTDSTTTRIKYMTDGMMFRETLVDPLLTKYSVIMIDEAHERTLYTDILVGVLKKILKKRPELRIIISSATLDAEAFYEFFNSNETRDKEQDTAVIMSLEGRMFPVDVLYLKTPTSDYITSSVETVFAIHEREPLGDILLFLTGREEIDMAVSLINERSAEYARSGKQLNALPIYGGLTFEEQLRVFEPAPRETRKVVVATNIAEASITIEGISYVVDAGFVKLRTYDPRTDMESLIIATISRASAQQRAGRAGRTRPGKAFRLYTEAAFDALPDSSVPEMQRSNLATVVLQLKALGIENVLHFDFLSPPPVSNFTKALELLYSLKALDDYGRLTMPFGVHLAEFPVDPLLATMLMNSLKLKCSDDVITIAAMLSVQSIFVSPSGQKGEAEEEKRKFSVEEGDHITYLNVFTAFLKASRSPKWCFNHFLNHKSLLRVVNIRNQLRRYLLRFNMPLLSCNGDIDAVRKCIVTGYFSHAARLKPDGTYATVLHDRVLHIHPNSVLFKRAPAWVIYHEVVETTKPFMRDLTVIEPEWLTELAPHFYELKAVR</sequence>
<keyword evidence="3" id="KW-0547">Nucleotide-binding</keyword>
<dbReference type="GO" id="GO:0003724">
    <property type="term" value="F:RNA helicase activity"/>
    <property type="evidence" value="ECO:0007669"/>
    <property type="project" value="UniProtKB-EC"/>
</dbReference>
<dbReference type="PANTHER" id="PTHR18934:SF136">
    <property type="entry name" value="ATP-DEPENDENT RNA HELICASE DHX35-RELATED"/>
    <property type="match status" value="1"/>
</dbReference>
<accession>A0AAD5TJQ8</accession>
<gene>
    <name evidence="10" type="primary">DHX35</name>
    <name evidence="10" type="ORF">HDU87_007240</name>
</gene>
<dbReference type="PANTHER" id="PTHR18934">
    <property type="entry name" value="ATP-DEPENDENT RNA HELICASE"/>
    <property type="match status" value="1"/>
</dbReference>
<dbReference type="Pfam" id="PF21010">
    <property type="entry name" value="HA2_C"/>
    <property type="match status" value="1"/>
</dbReference>
<dbReference type="InterPro" id="IPR027417">
    <property type="entry name" value="P-loop_NTPase"/>
</dbReference>
<comment type="similarity">
    <text evidence="1">Belongs to the DEAD box helicase family. DEAH subfamily.</text>
</comment>
<dbReference type="InterPro" id="IPR011545">
    <property type="entry name" value="DEAD/DEAH_box_helicase_dom"/>
</dbReference>
<evidence type="ECO:0000256" key="4">
    <source>
        <dbReference type="ARBA" id="ARBA00022801"/>
    </source>
</evidence>
<feature type="domain" description="Helicase C-terminal" evidence="9">
    <location>
        <begin position="347"/>
        <end position="522"/>
    </location>
</feature>
<evidence type="ECO:0000256" key="1">
    <source>
        <dbReference type="ARBA" id="ARBA00008792"/>
    </source>
</evidence>
<organism evidence="10 11">
    <name type="scientific">Geranomyces variabilis</name>
    <dbReference type="NCBI Taxonomy" id="109894"/>
    <lineage>
        <taxon>Eukaryota</taxon>
        <taxon>Fungi</taxon>
        <taxon>Fungi incertae sedis</taxon>
        <taxon>Chytridiomycota</taxon>
        <taxon>Chytridiomycota incertae sedis</taxon>
        <taxon>Chytridiomycetes</taxon>
        <taxon>Spizellomycetales</taxon>
        <taxon>Powellomycetaceae</taxon>
        <taxon>Geranomyces</taxon>
    </lineage>
</organism>
<dbReference type="AlphaFoldDB" id="A0AAD5TJQ8"/>
<dbReference type="PROSITE" id="PS51194">
    <property type="entry name" value="HELICASE_CTER"/>
    <property type="match status" value="1"/>
</dbReference>
<dbReference type="FunFam" id="3.40.50.300:FF:000767">
    <property type="entry name" value="Putative ATP-dependent RNA helicase DHX35"/>
    <property type="match status" value="1"/>
</dbReference>
<dbReference type="SMART" id="SM00490">
    <property type="entry name" value="HELICc"/>
    <property type="match status" value="1"/>
</dbReference>
<dbReference type="CDD" id="cd18791">
    <property type="entry name" value="SF2_C_RHA"/>
    <property type="match status" value="1"/>
</dbReference>
<dbReference type="GO" id="GO:0003723">
    <property type="term" value="F:RNA binding"/>
    <property type="evidence" value="ECO:0007669"/>
    <property type="project" value="TreeGrafter"/>
</dbReference>
<evidence type="ECO:0000313" key="11">
    <source>
        <dbReference type="Proteomes" id="UP001212152"/>
    </source>
</evidence>
<dbReference type="Pfam" id="PF00271">
    <property type="entry name" value="Helicase_C"/>
    <property type="match status" value="1"/>
</dbReference>
<comment type="caution">
    <text evidence="10">The sequence shown here is derived from an EMBL/GenBank/DDBJ whole genome shotgun (WGS) entry which is preliminary data.</text>
</comment>
<evidence type="ECO:0000256" key="5">
    <source>
        <dbReference type="ARBA" id="ARBA00022806"/>
    </source>
</evidence>
<dbReference type="EC" id="3.6.4.13" evidence="2"/>
<dbReference type="Gene3D" id="1.20.120.1080">
    <property type="match status" value="1"/>
</dbReference>
<dbReference type="SUPFAM" id="SSF52540">
    <property type="entry name" value="P-loop containing nucleoside triphosphate hydrolases"/>
    <property type="match status" value="1"/>
</dbReference>
<evidence type="ECO:0000259" key="8">
    <source>
        <dbReference type="PROSITE" id="PS51192"/>
    </source>
</evidence>
<keyword evidence="11" id="KW-1185">Reference proteome</keyword>
<keyword evidence="4" id="KW-0378">Hydrolase</keyword>
<evidence type="ECO:0000259" key="9">
    <source>
        <dbReference type="PROSITE" id="PS51194"/>
    </source>
</evidence>
<dbReference type="SMART" id="SM00847">
    <property type="entry name" value="HA2"/>
    <property type="match status" value="1"/>
</dbReference>
<name>A0AAD5TJQ8_9FUNG</name>
<keyword evidence="5 10" id="KW-0347">Helicase</keyword>
<dbReference type="Proteomes" id="UP001212152">
    <property type="component" value="Unassembled WGS sequence"/>
</dbReference>
<dbReference type="InterPro" id="IPR048333">
    <property type="entry name" value="HA2_WH"/>
</dbReference>
<evidence type="ECO:0000256" key="6">
    <source>
        <dbReference type="ARBA" id="ARBA00022840"/>
    </source>
</evidence>
<dbReference type="InterPro" id="IPR002464">
    <property type="entry name" value="DNA/RNA_helicase_DEAH_CS"/>
</dbReference>
<proteinExistence type="inferred from homology"/>
<dbReference type="InterPro" id="IPR011709">
    <property type="entry name" value="DEAD-box_helicase_OB_fold"/>
</dbReference>
<reference evidence="10" key="1">
    <citation type="submission" date="2020-05" db="EMBL/GenBank/DDBJ databases">
        <title>Phylogenomic resolution of chytrid fungi.</title>
        <authorList>
            <person name="Stajich J.E."/>
            <person name="Amses K."/>
            <person name="Simmons R."/>
            <person name="Seto K."/>
            <person name="Myers J."/>
            <person name="Bonds A."/>
            <person name="Quandt C.A."/>
            <person name="Barry K."/>
            <person name="Liu P."/>
            <person name="Grigoriev I."/>
            <person name="Longcore J.E."/>
            <person name="James T.Y."/>
        </authorList>
    </citation>
    <scope>NUCLEOTIDE SEQUENCE</scope>
    <source>
        <strain evidence="10">JEL0379</strain>
    </source>
</reference>